<feature type="non-terminal residue" evidence="5">
    <location>
        <position position="214"/>
    </location>
</feature>
<name>A0A443S7A4_9ACAR</name>
<dbReference type="SMART" id="SM00409">
    <property type="entry name" value="IG"/>
    <property type="match status" value="2"/>
</dbReference>
<gene>
    <name evidence="5" type="ORF">B4U80_13386</name>
</gene>
<evidence type="ECO:0000256" key="3">
    <source>
        <dbReference type="SAM" id="SignalP"/>
    </source>
</evidence>
<dbReference type="GO" id="GO:0098609">
    <property type="term" value="P:cell-cell adhesion"/>
    <property type="evidence" value="ECO:0007669"/>
    <property type="project" value="TreeGrafter"/>
</dbReference>
<accession>A0A443S7A4</accession>
<dbReference type="Pfam" id="PF00047">
    <property type="entry name" value="ig"/>
    <property type="match status" value="1"/>
</dbReference>
<dbReference type="InterPro" id="IPR013098">
    <property type="entry name" value="Ig_I-set"/>
</dbReference>
<organism evidence="5 6">
    <name type="scientific">Leptotrombidium deliense</name>
    <dbReference type="NCBI Taxonomy" id="299467"/>
    <lineage>
        <taxon>Eukaryota</taxon>
        <taxon>Metazoa</taxon>
        <taxon>Ecdysozoa</taxon>
        <taxon>Arthropoda</taxon>
        <taxon>Chelicerata</taxon>
        <taxon>Arachnida</taxon>
        <taxon>Acari</taxon>
        <taxon>Acariformes</taxon>
        <taxon>Trombidiformes</taxon>
        <taxon>Prostigmata</taxon>
        <taxon>Anystina</taxon>
        <taxon>Parasitengona</taxon>
        <taxon>Trombiculoidea</taxon>
        <taxon>Trombiculidae</taxon>
        <taxon>Leptotrombidium</taxon>
    </lineage>
</organism>
<sequence length="214" mass="24193">MAAKSFEWMQWICLAISAFAVVRATSETPKLEILPLQDKQFQPEDKPFGLTCRGSQENPSLFTELRWISPRGEELKTNDKIVVTPDTGRITLHFLSPKQDDTGVYKCTANFQNSEPKSAEVSVTFYKDITWEECKLQQALVKGRSGERITCKVTASPSPSVSWKKNGKNLNDQRYVIENTHISVKGEVTEEDAGNYEVQAEVEYTGNFDFRTIA</sequence>
<dbReference type="PANTHER" id="PTHR44170:SF6">
    <property type="entry name" value="CONTACTIN"/>
    <property type="match status" value="1"/>
</dbReference>
<dbReference type="VEuPathDB" id="VectorBase:LDEU008649"/>
<dbReference type="Gene3D" id="2.60.40.10">
    <property type="entry name" value="Immunoglobulins"/>
    <property type="match status" value="2"/>
</dbReference>
<dbReference type="SMART" id="SM00408">
    <property type="entry name" value="IGc2"/>
    <property type="match status" value="2"/>
</dbReference>
<dbReference type="SUPFAM" id="SSF48726">
    <property type="entry name" value="Immunoglobulin"/>
    <property type="match status" value="2"/>
</dbReference>
<dbReference type="Proteomes" id="UP000288716">
    <property type="component" value="Unassembled WGS sequence"/>
</dbReference>
<dbReference type="OrthoDB" id="10056271at2759"/>
<evidence type="ECO:0000313" key="6">
    <source>
        <dbReference type="Proteomes" id="UP000288716"/>
    </source>
</evidence>
<dbReference type="InterPro" id="IPR003598">
    <property type="entry name" value="Ig_sub2"/>
</dbReference>
<dbReference type="GO" id="GO:0016020">
    <property type="term" value="C:membrane"/>
    <property type="evidence" value="ECO:0007669"/>
    <property type="project" value="UniProtKB-SubCell"/>
</dbReference>
<dbReference type="CDD" id="cd00096">
    <property type="entry name" value="Ig"/>
    <property type="match status" value="1"/>
</dbReference>
<evidence type="ECO:0000256" key="1">
    <source>
        <dbReference type="ARBA" id="ARBA00022737"/>
    </source>
</evidence>
<dbReference type="AlphaFoldDB" id="A0A443S7A4"/>
<dbReference type="InterPro" id="IPR007110">
    <property type="entry name" value="Ig-like_dom"/>
</dbReference>
<keyword evidence="2" id="KW-1015">Disulfide bond</keyword>
<dbReference type="PROSITE" id="PS50835">
    <property type="entry name" value="IG_LIKE"/>
    <property type="match status" value="2"/>
</dbReference>
<comment type="caution">
    <text evidence="5">The sequence shown here is derived from an EMBL/GenBank/DDBJ whole genome shotgun (WGS) entry which is preliminary data.</text>
</comment>
<keyword evidence="1" id="KW-0677">Repeat</keyword>
<evidence type="ECO:0000256" key="2">
    <source>
        <dbReference type="ARBA" id="ARBA00023157"/>
    </source>
</evidence>
<feature type="domain" description="Ig-like" evidence="4">
    <location>
        <begin position="116"/>
        <end position="214"/>
    </location>
</feature>
<dbReference type="PANTHER" id="PTHR44170">
    <property type="entry name" value="PROTEIN SIDEKICK"/>
    <property type="match status" value="1"/>
</dbReference>
<feature type="domain" description="Ig-like" evidence="4">
    <location>
        <begin position="29"/>
        <end position="110"/>
    </location>
</feature>
<protein>
    <submittedName>
        <fullName evidence="5">Fasciclin-2-like protein</fullName>
    </submittedName>
</protein>
<feature type="chain" id="PRO_5019516325" evidence="3">
    <location>
        <begin position="25"/>
        <end position="214"/>
    </location>
</feature>
<feature type="signal peptide" evidence="3">
    <location>
        <begin position="1"/>
        <end position="24"/>
    </location>
</feature>
<dbReference type="Pfam" id="PF07679">
    <property type="entry name" value="I-set"/>
    <property type="match status" value="1"/>
</dbReference>
<proteinExistence type="predicted"/>
<dbReference type="InterPro" id="IPR003599">
    <property type="entry name" value="Ig_sub"/>
</dbReference>
<evidence type="ECO:0000313" key="5">
    <source>
        <dbReference type="EMBL" id="RWS23391.1"/>
    </source>
</evidence>
<dbReference type="InterPro" id="IPR013783">
    <property type="entry name" value="Ig-like_fold"/>
</dbReference>
<evidence type="ECO:0000259" key="4">
    <source>
        <dbReference type="PROSITE" id="PS50835"/>
    </source>
</evidence>
<reference evidence="5 6" key="1">
    <citation type="journal article" date="2018" name="Gigascience">
        <title>Genomes of trombidid mites reveal novel predicted allergens and laterally-transferred genes associated with secondary metabolism.</title>
        <authorList>
            <person name="Dong X."/>
            <person name="Chaisiri K."/>
            <person name="Xia D."/>
            <person name="Armstrong S.D."/>
            <person name="Fang Y."/>
            <person name="Donnelly M.J."/>
            <person name="Kadowaki T."/>
            <person name="McGarry J.W."/>
            <person name="Darby A.C."/>
            <person name="Makepeace B.L."/>
        </authorList>
    </citation>
    <scope>NUCLEOTIDE SEQUENCE [LARGE SCALE GENOMIC DNA]</scope>
    <source>
        <strain evidence="5">UoL-UT</strain>
    </source>
</reference>
<dbReference type="InterPro" id="IPR013151">
    <property type="entry name" value="Immunoglobulin_dom"/>
</dbReference>
<keyword evidence="3" id="KW-0732">Signal</keyword>
<dbReference type="InterPro" id="IPR036179">
    <property type="entry name" value="Ig-like_dom_sf"/>
</dbReference>
<dbReference type="EMBL" id="NCKV01006532">
    <property type="protein sequence ID" value="RWS23391.1"/>
    <property type="molecule type" value="Genomic_DNA"/>
</dbReference>
<dbReference type="STRING" id="299467.A0A443S7A4"/>
<keyword evidence="6" id="KW-1185">Reference proteome</keyword>